<dbReference type="Gene3D" id="3.30.70.1070">
    <property type="entry name" value="Sporulation related repeat"/>
    <property type="match status" value="1"/>
</dbReference>
<sequence length="253" mass="26966">MEDNDAQLHLKKRARRRLVGAVFFASVVAVVLPMVMDHEPRQTVQDVEIRIPGQDEKPFAPKFAAAPVDKALEKPAEPPVVVESRPPVEAPVKPTARVLEVARDGKAADKVAEKPAGKADKVPEKAADKPAAKPVEKVVEKPVDKPKTDEAKRAAAILAGQQPAEAKAGDSKPAAKSGEYLVLIGAFANEANVKILKSKLAEQGIKTFSEPLDTPQGKKTRVRAGPFPNREAAEKALEKMRGIGVSGVVAAKP</sequence>
<dbReference type="Pfam" id="PF05036">
    <property type="entry name" value="SPOR"/>
    <property type="match status" value="1"/>
</dbReference>
<dbReference type="GO" id="GO:0042834">
    <property type="term" value="F:peptidoglycan binding"/>
    <property type="evidence" value="ECO:0007669"/>
    <property type="project" value="InterPro"/>
</dbReference>
<dbReference type="Proteomes" id="UP000718593">
    <property type="component" value="Unassembled WGS sequence"/>
</dbReference>
<evidence type="ECO:0000313" key="4">
    <source>
        <dbReference type="EMBL" id="MBF1164350.1"/>
    </source>
</evidence>
<dbReference type="GO" id="GO:0030428">
    <property type="term" value="C:cell septum"/>
    <property type="evidence" value="ECO:0007669"/>
    <property type="project" value="TreeGrafter"/>
</dbReference>
<dbReference type="InterPro" id="IPR036680">
    <property type="entry name" value="SPOR-like_sf"/>
</dbReference>
<dbReference type="PROSITE" id="PS51724">
    <property type="entry name" value="SPOR"/>
    <property type="match status" value="1"/>
</dbReference>
<dbReference type="EMBL" id="JABZMI010000060">
    <property type="protein sequence ID" value="MBF1164350.1"/>
    <property type="molecule type" value="Genomic_DNA"/>
</dbReference>
<dbReference type="SUPFAM" id="SSF110997">
    <property type="entry name" value="Sporulation related repeat"/>
    <property type="match status" value="1"/>
</dbReference>
<organism evidence="4 5">
    <name type="scientific">Dechloromonas agitata</name>
    <dbReference type="NCBI Taxonomy" id="73030"/>
    <lineage>
        <taxon>Bacteria</taxon>
        <taxon>Pseudomonadati</taxon>
        <taxon>Pseudomonadota</taxon>
        <taxon>Betaproteobacteria</taxon>
        <taxon>Rhodocyclales</taxon>
        <taxon>Azonexaceae</taxon>
        <taxon>Dechloromonas</taxon>
    </lineage>
</organism>
<evidence type="ECO:0000256" key="2">
    <source>
        <dbReference type="SAM" id="Phobius"/>
    </source>
</evidence>
<proteinExistence type="predicted"/>
<dbReference type="GO" id="GO:0032506">
    <property type="term" value="P:cytokinetic process"/>
    <property type="evidence" value="ECO:0007669"/>
    <property type="project" value="TreeGrafter"/>
</dbReference>
<feature type="transmembrane region" description="Helical" evidence="2">
    <location>
        <begin position="18"/>
        <end position="36"/>
    </location>
</feature>
<evidence type="ECO:0000256" key="1">
    <source>
        <dbReference type="SAM" id="MobiDB-lite"/>
    </source>
</evidence>
<feature type="domain" description="SPOR" evidence="3">
    <location>
        <begin position="174"/>
        <end position="253"/>
    </location>
</feature>
<name>A0A930BV68_9RHOO</name>
<keyword evidence="2" id="KW-1133">Transmembrane helix</keyword>
<reference evidence="4" key="1">
    <citation type="submission" date="2020-04" db="EMBL/GenBank/DDBJ databases">
        <title>Deep metagenomics examines the oral microbiome during advanced dental caries in children, revealing novel taxa and co-occurrences with host molecules.</title>
        <authorList>
            <person name="Baker J.L."/>
            <person name="Morton J.T."/>
            <person name="Dinis M."/>
            <person name="Alvarez R."/>
            <person name="Tran N.C."/>
            <person name="Knight R."/>
            <person name="Edlund A."/>
        </authorList>
    </citation>
    <scope>NUCLEOTIDE SEQUENCE</scope>
    <source>
        <strain evidence="4">JCVI_32_bin.24</strain>
    </source>
</reference>
<accession>A0A930BV68</accession>
<dbReference type="InterPro" id="IPR007730">
    <property type="entry name" value="SPOR-like_dom"/>
</dbReference>
<dbReference type="RefSeq" id="WP_027456312.1">
    <property type="nucleotide sequence ID" value="NZ_JARBJQ010000023.1"/>
</dbReference>
<dbReference type="PANTHER" id="PTHR38687:SF1">
    <property type="entry name" value="CELL DIVISION PROTEIN DEDD"/>
    <property type="match status" value="1"/>
</dbReference>
<keyword evidence="2" id="KW-0812">Transmembrane</keyword>
<evidence type="ECO:0000259" key="3">
    <source>
        <dbReference type="PROSITE" id="PS51724"/>
    </source>
</evidence>
<protein>
    <submittedName>
        <fullName evidence="4">SPOR domain-containing protein</fullName>
    </submittedName>
</protein>
<dbReference type="AlphaFoldDB" id="A0A930BV68"/>
<dbReference type="PANTHER" id="PTHR38687">
    <property type="entry name" value="CELL DIVISION PROTEIN DEDD-RELATED"/>
    <property type="match status" value="1"/>
</dbReference>
<comment type="caution">
    <text evidence="4">The sequence shown here is derived from an EMBL/GenBank/DDBJ whole genome shotgun (WGS) entry which is preliminary data.</text>
</comment>
<dbReference type="GO" id="GO:0032153">
    <property type="term" value="C:cell division site"/>
    <property type="evidence" value="ECO:0007669"/>
    <property type="project" value="TreeGrafter"/>
</dbReference>
<evidence type="ECO:0000313" key="5">
    <source>
        <dbReference type="Proteomes" id="UP000718593"/>
    </source>
</evidence>
<gene>
    <name evidence="4" type="ORF">HXL68_04835</name>
</gene>
<keyword evidence="2" id="KW-0472">Membrane</keyword>
<feature type="region of interest" description="Disordered" evidence="1">
    <location>
        <begin position="104"/>
        <end position="150"/>
    </location>
</feature>
<dbReference type="InterPro" id="IPR052521">
    <property type="entry name" value="Cell_div_SPOR-domain"/>
</dbReference>